<dbReference type="SUPFAM" id="SSF102114">
    <property type="entry name" value="Radical SAM enzymes"/>
    <property type="match status" value="1"/>
</dbReference>
<name>A0A9D2D5N5_9FIRM</name>
<feature type="binding site" evidence="11">
    <location>
        <position position="48"/>
    </location>
    <ligand>
        <name>[4Fe-4S] cluster</name>
        <dbReference type="ChEBI" id="CHEBI:49883"/>
        <label>1</label>
    </ligand>
</feature>
<evidence type="ECO:0000256" key="6">
    <source>
        <dbReference type="ARBA" id="ARBA00022694"/>
    </source>
</evidence>
<dbReference type="PROSITE" id="PS50926">
    <property type="entry name" value="TRAM"/>
    <property type="match status" value="1"/>
</dbReference>
<evidence type="ECO:0000256" key="11">
    <source>
        <dbReference type="HAMAP-Rule" id="MF_01864"/>
    </source>
</evidence>
<keyword evidence="3 11" id="KW-0963">Cytoplasm</keyword>
<reference evidence="15" key="1">
    <citation type="journal article" date="2021" name="PeerJ">
        <title>Extensive microbial diversity within the chicken gut microbiome revealed by metagenomics and culture.</title>
        <authorList>
            <person name="Gilroy R."/>
            <person name="Ravi A."/>
            <person name="Getino M."/>
            <person name="Pursley I."/>
            <person name="Horton D.L."/>
            <person name="Alikhan N.F."/>
            <person name="Baker D."/>
            <person name="Gharbi K."/>
            <person name="Hall N."/>
            <person name="Watson M."/>
            <person name="Adriaenssens E.M."/>
            <person name="Foster-Nyarko E."/>
            <person name="Jarju S."/>
            <person name="Secka A."/>
            <person name="Antonio M."/>
            <person name="Oren A."/>
            <person name="Chaudhuri R.R."/>
            <person name="La Ragione R."/>
            <person name="Hildebrand F."/>
            <person name="Pallen M.J."/>
        </authorList>
    </citation>
    <scope>NUCLEOTIDE SEQUENCE</scope>
    <source>
        <strain evidence="15">CHK192-19661</strain>
    </source>
</reference>
<evidence type="ECO:0000259" key="13">
    <source>
        <dbReference type="PROSITE" id="PS51449"/>
    </source>
</evidence>
<evidence type="ECO:0000256" key="7">
    <source>
        <dbReference type="ARBA" id="ARBA00022723"/>
    </source>
</evidence>
<keyword evidence="8 11" id="KW-0408">Iron</keyword>
<dbReference type="SFLD" id="SFLDG01082">
    <property type="entry name" value="B12-binding_domain_containing"/>
    <property type="match status" value="1"/>
</dbReference>
<dbReference type="InterPro" id="IPR005839">
    <property type="entry name" value="Methylthiotransferase"/>
</dbReference>
<dbReference type="HAMAP" id="MF_01864">
    <property type="entry name" value="tRNA_metthiotr_MiaB"/>
    <property type="match status" value="1"/>
</dbReference>
<comment type="function">
    <text evidence="1 11">Catalyzes the methylthiolation of N6-(dimethylallyl)adenosine (i(6)A), leading to the formation of 2-methylthio-N6-(dimethylallyl)adenosine (ms(2)i(6)A) at position 37 in tRNAs that read codons beginning with uridine.</text>
</comment>
<keyword evidence="7 11" id="KW-0479">Metal-binding</keyword>
<comment type="subcellular location">
    <subcellularLocation>
        <location evidence="11">Cytoplasm</location>
    </subcellularLocation>
</comment>
<accession>A0A9D2D5N5</accession>
<dbReference type="FunFam" id="3.80.30.20:FF:000001">
    <property type="entry name" value="tRNA-2-methylthio-N(6)-dimethylallyladenosine synthase 2"/>
    <property type="match status" value="1"/>
</dbReference>
<dbReference type="Proteomes" id="UP000824025">
    <property type="component" value="Unassembled WGS sequence"/>
</dbReference>
<dbReference type="PANTHER" id="PTHR43020">
    <property type="entry name" value="CDK5 REGULATORY SUBUNIT-ASSOCIATED PROTEIN 1"/>
    <property type="match status" value="1"/>
</dbReference>
<feature type="domain" description="TRAM" evidence="12">
    <location>
        <begin position="376"/>
        <end position="438"/>
    </location>
</feature>
<gene>
    <name evidence="11 15" type="primary">miaB</name>
    <name evidence="15" type="ORF">H9726_01285</name>
</gene>
<feature type="domain" description="Radical SAM core" evidence="14">
    <location>
        <begin position="143"/>
        <end position="373"/>
    </location>
</feature>
<dbReference type="NCBIfam" id="TIGR01574">
    <property type="entry name" value="miaB-methiolase"/>
    <property type="match status" value="1"/>
</dbReference>
<evidence type="ECO:0000256" key="10">
    <source>
        <dbReference type="ARBA" id="ARBA00033765"/>
    </source>
</evidence>
<evidence type="ECO:0000256" key="3">
    <source>
        <dbReference type="ARBA" id="ARBA00022490"/>
    </source>
</evidence>
<feature type="binding site" evidence="11">
    <location>
        <position position="164"/>
    </location>
    <ligand>
        <name>[4Fe-4S] cluster</name>
        <dbReference type="ChEBI" id="CHEBI:49883"/>
        <label>2</label>
        <note>4Fe-4S-S-AdoMet</note>
    </ligand>
</feature>
<dbReference type="InterPro" id="IPR002792">
    <property type="entry name" value="TRAM_dom"/>
</dbReference>
<dbReference type="GO" id="GO:0051539">
    <property type="term" value="F:4 iron, 4 sulfur cluster binding"/>
    <property type="evidence" value="ECO:0007669"/>
    <property type="project" value="UniProtKB-UniRule"/>
</dbReference>
<comment type="caution">
    <text evidence="15">The sequence shown here is derived from an EMBL/GenBank/DDBJ whole genome shotgun (WGS) entry which is preliminary data.</text>
</comment>
<keyword evidence="4 11" id="KW-0808">Transferase</keyword>
<dbReference type="InterPro" id="IPR013848">
    <property type="entry name" value="Methylthiotransferase_N"/>
</dbReference>
<evidence type="ECO:0000256" key="8">
    <source>
        <dbReference type="ARBA" id="ARBA00023004"/>
    </source>
</evidence>
<organism evidence="15 16">
    <name type="scientific">Candidatus Borkfalkia avicola</name>
    <dbReference type="NCBI Taxonomy" id="2838503"/>
    <lineage>
        <taxon>Bacteria</taxon>
        <taxon>Bacillati</taxon>
        <taxon>Bacillota</taxon>
        <taxon>Clostridia</taxon>
        <taxon>Christensenellales</taxon>
        <taxon>Christensenellaceae</taxon>
        <taxon>Candidatus Borkfalkia</taxon>
    </lineage>
</organism>
<keyword evidence="6 11" id="KW-0819">tRNA processing</keyword>
<proteinExistence type="inferred from homology"/>
<dbReference type="NCBIfam" id="TIGR00089">
    <property type="entry name" value="MiaB/RimO family radical SAM methylthiotransferase"/>
    <property type="match status" value="1"/>
</dbReference>
<dbReference type="InterPro" id="IPR007197">
    <property type="entry name" value="rSAM"/>
</dbReference>
<evidence type="ECO:0000313" key="15">
    <source>
        <dbReference type="EMBL" id="HIZ09097.1"/>
    </source>
</evidence>
<feature type="domain" description="MTTase N-terminal" evidence="13">
    <location>
        <begin position="3"/>
        <end position="121"/>
    </location>
</feature>
<dbReference type="GO" id="GO:0035597">
    <property type="term" value="F:tRNA-2-methylthio-N(6)-dimethylallyladenosine(37) synthase activity"/>
    <property type="evidence" value="ECO:0007669"/>
    <property type="project" value="UniProtKB-EC"/>
</dbReference>
<dbReference type="GO" id="GO:0046872">
    <property type="term" value="F:metal ion binding"/>
    <property type="evidence" value="ECO:0007669"/>
    <property type="project" value="UniProtKB-KW"/>
</dbReference>
<dbReference type="SFLD" id="SFLDS00029">
    <property type="entry name" value="Radical_SAM"/>
    <property type="match status" value="1"/>
</dbReference>
<dbReference type="Gene3D" id="3.40.50.12160">
    <property type="entry name" value="Methylthiotransferase, N-terminal domain"/>
    <property type="match status" value="1"/>
</dbReference>
<comment type="similarity">
    <text evidence="11">Belongs to the methylthiotransferase family. MiaB subfamily.</text>
</comment>
<reference evidence="15" key="2">
    <citation type="submission" date="2021-04" db="EMBL/GenBank/DDBJ databases">
        <authorList>
            <person name="Gilroy R."/>
        </authorList>
    </citation>
    <scope>NUCLEOTIDE SEQUENCE</scope>
    <source>
        <strain evidence="15">CHK192-19661</strain>
    </source>
</reference>
<dbReference type="Pfam" id="PF01938">
    <property type="entry name" value="TRAM"/>
    <property type="match status" value="1"/>
</dbReference>
<feature type="binding site" evidence="11">
    <location>
        <position position="157"/>
    </location>
    <ligand>
        <name>[4Fe-4S] cluster</name>
        <dbReference type="ChEBI" id="CHEBI:49883"/>
        <label>2</label>
        <note>4Fe-4S-S-AdoMet</note>
    </ligand>
</feature>
<dbReference type="SMART" id="SM00729">
    <property type="entry name" value="Elp3"/>
    <property type="match status" value="1"/>
</dbReference>
<dbReference type="EC" id="2.8.4.3" evidence="10 11"/>
<dbReference type="InterPro" id="IPR020612">
    <property type="entry name" value="Methylthiotransferase_CS"/>
</dbReference>
<dbReference type="Gene3D" id="3.80.30.20">
    <property type="entry name" value="tm_1862 like domain"/>
    <property type="match status" value="1"/>
</dbReference>
<evidence type="ECO:0000256" key="2">
    <source>
        <dbReference type="ARBA" id="ARBA00022485"/>
    </source>
</evidence>
<dbReference type="AlphaFoldDB" id="A0A9D2D5N5"/>
<feature type="binding site" evidence="11">
    <location>
        <position position="12"/>
    </location>
    <ligand>
        <name>[4Fe-4S] cluster</name>
        <dbReference type="ChEBI" id="CHEBI:49883"/>
        <label>1</label>
    </ligand>
</feature>
<dbReference type="SFLD" id="SFLDF00273">
    <property type="entry name" value="(dimethylallyl)adenosine_tRNA"/>
    <property type="match status" value="1"/>
</dbReference>
<sequence>MEKYYRIITYGCQMNVHESEKIAGILHARGYTECEKNEDADIIVFNTCCIRENAENHAYGNIGALKKLKRTKPSLLVAVGGCMTQQHGAAEKLKEKFPFVDIVFGTHNLGRLGELIDRRLKGKKVAEIWEDGRADEEETQAFRTSYPNAWVNIMYGCNNFCTYCIVPYVRGRERSRSPEDVVAEVNALLDEGYKEITLLGQNVNSYGNDRGGAFSFPSLLDKICERKEKFRLRFMTSNPKDFGEELVQAIARNEQVCDLVHLPVQAGSDRILRLMNRKYTAEEYLRKVEMLRRHVPDCKITTDIMVGFPTETEEDFCDTLSLVKEAGFFTAFTFVYSRRSGTVAAAMEGQIPEEVQKERIMRLVELVNAQTRELSLPYRGKEIEILCEDYDASKGLYLGRDEYGRMGYFRSARDRIGEFVRMRVSETSGVSLTGTLTDEEGGVNE</sequence>
<evidence type="ECO:0000313" key="16">
    <source>
        <dbReference type="Proteomes" id="UP000824025"/>
    </source>
</evidence>
<dbReference type="InterPro" id="IPR006638">
    <property type="entry name" value="Elp3/MiaA/NifB-like_rSAM"/>
</dbReference>
<feature type="binding site" evidence="11">
    <location>
        <position position="161"/>
    </location>
    <ligand>
        <name>[4Fe-4S] cluster</name>
        <dbReference type="ChEBI" id="CHEBI:49883"/>
        <label>2</label>
        <note>4Fe-4S-S-AdoMet</note>
    </ligand>
</feature>
<protein>
    <recommendedName>
        <fullName evidence="10 11">tRNA-2-methylthio-N(6)-dimethylallyladenosine synthase</fullName>
        <ecNumber evidence="10 11">2.8.4.3</ecNumber>
    </recommendedName>
    <alternativeName>
        <fullName evidence="11">(Dimethylallyl)adenosine tRNA methylthiotransferase MiaB</fullName>
    </alternativeName>
    <alternativeName>
        <fullName evidence="11">tRNA-i(6)A37 methylthiotransferase</fullName>
    </alternativeName>
</protein>
<dbReference type="CDD" id="cd01335">
    <property type="entry name" value="Radical_SAM"/>
    <property type="match status" value="1"/>
</dbReference>
<comment type="subunit">
    <text evidence="11">Monomer.</text>
</comment>
<keyword evidence="5 11" id="KW-0949">S-adenosyl-L-methionine</keyword>
<dbReference type="PROSITE" id="PS51918">
    <property type="entry name" value="RADICAL_SAM"/>
    <property type="match status" value="1"/>
</dbReference>
<comment type="catalytic activity">
    <reaction evidence="11">
        <text>N(6)-dimethylallyladenosine(37) in tRNA + (sulfur carrier)-SH + AH2 + 2 S-adenosyl-L-methionine = 2-methylsulfanyl-N(6)-dimethylallyladenosine(37) in tRNA + (sulfur carrier)-H + 5'-deoxyadenosine + L-methionine + A + S-adenosyl-L-homocysteine + 2 H(+)</text>
        <dbReference type="Rhea" id="RHEA:37067"/>
        <dbReference type="Rhea" id="RHEA-COMP:10375"/>
        <dbReference type="Rhea" id="RHEA-COMP:10376"/>
        <dbReference type="Rhea" id="RHEA-COMP:14737"/>
        <dbReference type="Rhea" id="RHEA-COMP:14739"/>
        <dbReference type="ChEBI" id="CHEBI:13193"/>
        <dbReference type="ChEBI" id="CHEBI:15378"/>
        <dbReference type="ChEBI" id="CHEBI:17319"/>
        <dbReference type="ChEBI" id="CHEBI:17499"/>
        <dbReference type="ChEBI" id="CHEBI:29917"/>
        <dbReference type="ChEBI" id="CHEBI:57844"/>
        <dbReference type="ChEBI" id="CHEBI:57856"/>
        <dbReference type="ChEBI" id="CHEBI:59789"/>
        <dbReference type="ChEBI" id="CHEBI:64428"/>
        <dbReference type="ChEBI" id="CHEBI:74415"/>
        <dbReference type="ChEBI" id="CHEBI:74417"/>
        <dbReference type="EC" id="2.8.4.3"/>
    </reaction>
</comment>
<dbReference type="PROSITE" id="PS01278">
    <property type="entry name" value="MTTASE_RADICAL"/>
    <property type="match status" value="1"/>
</dbReference>
<evidence type="ECO:0000256" key="4">
    <source>
        <dbReference type="ARBA" id="ARBA00022679"/>
    </source>
</evidence>
<keyword evidence="2 11" id="KW-0004">4Fe-4S</keyword>
<dbReference type="InterPro" id="IPR006463">
    <property type="entry name" value="MiaB_methiolase"/>
</dbReference>
<feature type="binding site" evidence="11">
    <location>
        <position position="82"/>
    </location>
    <ligand>
        <name>[4Fe-4S] cluster</name>
        <dbReference type="ChEBI" id="CHEBI:49883"/>
        <label>1</label>
    </ligand>
</feature>
<dbReference type="InterPro" id="IPR023404">
    <property type="entry name" value="rSAM_horseshoe"/>
</dbReference>
<dbReference type="SFLD" id="SFLDG01061">
    <property type="entry name" value="methylthiotransferase"/>
    <property type="match status" value="1"/>
</dbReference>
<dbReference type="PROSITE" id="PS51449">
    <property type="entry name" value="MTTASE_N"/>
    <property type="match status" value="1"/>
</dbReference>
<dbReference type="FunFam" id="3.40.50.12160:FF:000006">
    <property type="entry name" value="tRNA-2-methylthio-N(6)-dimethylallyladenosine synthase"/>
    <property type="match status" value="1"/>
</dbReference>
<evidence type="ECO:0000256" key="1">
    <source>
        <dbReference type="ARBA" id="ARBA00003234"/>
    </source>
</evidence>
<comment type="cofactor">
    <cofactor evidence="11">
        <name>[4Fe-4S] cluster</name>
        <dbReference type="ChEBI" id="CHEBI:49883"/>
    </cofactor>
    <text evidence="11">Binds 2 [4Fe-4S] clusters. One cluster is coordinated with 3 cysteines and an exchangeable S-adenosyl-L-methionine.</text>
</comment>
<dbReference type="Pfam" id="PF00919">
    <property type="entry name" value="UPF0004"/>
    <property type="match status" value="1"/>
</dbReference>
<evidence type="ECO:0000259" key="14">
    <source>
        <dbReference type="PROSITE" id="PS51918"/>
    </source>
</evidence>
<keyword evidence="9 11" id="KW-0411">Iron-sulfur</keyword>
<dbReference type="InterPro" id="IPR058240">
    <property type="entry name" value="rSAM_sf"/>
</dbReference>
<evidence type="ECO:0000256" key="5">
    <source>
        <dbReference type="ARBA" id="ARBA00022691"/>
    </source>
</evidence>
<dbReference type="PANTHER" id="PTHR43020:SF2">
    <property type="entry name" value="MITOCHONDRIAL TRNA METHYLTHIOTRANSFERASE CDK5RAP1"/>
    <property type="match status" value="1"/>
</dbReference>
<dbReference type="EMBL" id="DXCF01000004">
    <property type="protein sequence ID" value="HIZ09097.1"/>
    <property type="molecule type" value="Genomic_DNA"/>
</dbReference>
<dbReference type="InterPro" id="IPR038135">
    <property type="entry name" value="Methylthiotransferase_N_sf"/>
</dbReference>
<dbReference type="GO" id="GO:0005829">
    <property type="term" value="C:cytosol"/>
    <property type="evidence" value="ECO:0007669"/>
    <property type="project" value="TreeGrafter"/>
</dbReference>
<evidence type="ECO:0000256" key="9">
    <source>
        <dbReference type="ARBA" id="ARBA00023014"/>
    </source>
</evidence>
<evidence type="ECO:0000259" key="12">
    <source>
        <dbReference type="PROSITE" id="PS50926"/>
    </source>
</evidence>
<dbReference type="Pfam" id="PF04055">
    <property type="entry name" value="Radical_SAM"/>
    <property type="match status" value="1"/>
</dbReference>